<evidence type="ECO:0000256" key="2">
    <source>
        <dbReference type="ARBA" id="ARBA00022487"/>
    </source>
</evidence>
<dbReference type="PANTHER" id="PTHR33938:SF15">
    <property type="entry name" value="FERULOYL ESTERASE B-RELATED"/>
    <property type="match status" value="1"/>
</dbReference>
<comment type="similarity">
    <text evidence="1">Belongs to the tannase family.</text>
</comment>
<keyword evidence="2" id="KW-0719">Serine esterase</keyword>
<accession>A0ABP9JYV8</accession>
<evidence type="ECO:0000313" key="9">
    <source>
        <dbReference type="Proteomes" id="UP001500518"/>
    </source>
</evidence>
<dbReference type="InterPro" id="IPR029058">
    <property type="entry name" value="AB_hydrolase_fold"/>
</dbReference>
<keyword evidence="3" id="KW-0479">Metal-binding</keyword>
<keyword evidence="9" id="KW-1185">Reference proteome</keyword>
<dbReference type="Pfam" id="PF07519">
    <property type="entry name" value="Tannase"/>
    <property type="match status" value="1"/>
</dbReference>
<comment type="caution">
    <text evidence="8">The sequence shown here is derived from an EMBL/GenBank/DDBJ whole genome shotgun (WGS) entry which is preliminary data.</text>
</comment>
<dbReference type="RefSeq" id="WP_346031486.1">
    <property type="nucleotide sequence ID" value="NZ_BAABHV010000002.1"/>
</dbReference>
<evidence type="ECO:0000256" key="3">
    <source>
        <dbReference type="ARBA" id="ARBA00022723"/>
    </source>
</evidence>
<organism evidence="8 9">
    <name type="scientific">Erythrobacter westpacificensis</name>
    <dbReference type="NCBI Taxonomy" id="1055231"/>
    <lineage>
        <taxon>Bacteria</taxon>
        <taxon>Pseudomonadati</taxon>
        <taxon>Pseudomonadota</taxon>
        <taxon>Alphaproteobacteria</taxon>
        <taxon>Sphingomonadales</taxon>
        <taxon>Erythrobacteraceae</taxon>
        <taxon>Erythrobacter/Porphyrobacter group</taxon>
        <taxon>Erythrobacter</taxon>
    </lineage>
</organism>
<proteinExistence type="inferred from homology"/>
<gene>
    <name evidence="8" type="ORF">GCM10023208_04140</name>
</gene>
<keyword evidence="4" id="KW-0732">Signal</keyword>
<dbReference type="GO" id="GO:0016787">
    <property type="term" value="F:hydrolase activity"/>
    <property type="evidence" value="ECO:0007669"/>
    <property type="project" value="UniProtKB-KW"/>
</dbReference>
<name>A0ABP9JYV8_9SPHN</name>
<evidence type="ECO:0000256" key="4">
    <source>
        <dbReference type="ARBA" id="ARBA00022729"/>
    </source>
</evidence>
<reference evidence="9" key="1">
    <citation type="journal article" date="2019" name="Int. J. Syst. Evol. Microbiol.">
        <title>The Global Catalogue of Microorganisms (GCM) 10K type strain sequencing project: providing services to taxonomists for standard genome sequencing and annotation.</title>
        <authorList>
            <consortium name="The Broad Institute Genomics Platform"/>
            <consortium name="The Broad Institute Genome Sequencing Center for Infectious Disease"/>
            <person name="Wu L."/>
            <person name="Ma J."/>
        </authorList>
    </citation>
    <scope>NUCLEOTIDE SEQUENCE [LARGE SCALE GENOMIC DNA]</scope>
    <source>
        <strain evidence="9">JCM 18014</strain>
    </source>
</reference>
<evidence type="ECO:0000256" key="7">
    <source>
        <dbReference type="ARBA" id="ARBA00023157"/>
    </source>
</evidence>
<dbReference type="InterPro" id="IPR011118">
    <property type="entry name" value="Tannase/feruloyl_esterase"/>
</dbReference>
<keyword evidence="5 8" id="KW-0378">Hydrolase</keyword>
<sequence length="450" mass="48838">MQQSRYLQGGCGGACGVIYETVTPSCNNETAFGGAFAVSFNNSGHVGPDARDTLWAAYAPQLRADFAYRASHVTARVAKEIIARFYGQKPAYSYFMGCSNGGREAMMEAQRYPDDFDGIIAGAPALWITPGVVRIIHESQVARGADGQPILTPQSTQLLHRAVMAACDGLDGLKDGQIDNPRRCKFDPRTLVCKPGRNADCVTAQQAETMRRLYEGPVDAQGRRLFFGGEPYGSELLWTGPGSFVADGYQLAANQIKFMINNGETDQDFDWRSWKPDAAALADLMEKGGYYNASNPDLSAFKARGGKLIMWQGEADNAGGSYLLPDYYQRVRDTMGGFAGTDPFMRVYMFPGVYHCAGGYVGYQHDLLGPMVNWVERGVAPGAVEGAAILADGTVRRRPTYPFPVQARYVGKGDINAASSFAPAPVPEGYDDRFDWVGADIHAGPPPVAY</sequence>
<keyword evidence="7" id="KW-1015">Disulfide bond</keyword>
<evidence type="ECO:0000313" key="8">
    <source>
        <dbReference type="EMBL" id="GAA5047611.1"/>
    </source>
</evidence>
<protein>
    <submittedName>
        <fullName evidence="8">Tannase/feruloyl esterase family alpha/beta hydrolase</fullName>
    </submittedName>
</protein>
<dbReference type="SUPFAM" id="SSF53474">
    <property type="entry name" value="alpha/beta-Hydrolases"/>
    <property type="match status" value="1"/>
</dbReference>
<dbReference type="PANTHER" id="PTHR33938">
    <property type="entry name" value="FERULOYL ESTERASE B-RELATED"/>
    <property type="match status" value="1"/>
</dbReference>
<dbReference type="Gene3D" id="3.40.50.1820">
    <property type="entry name" value="alpha/beta hydrolase"/>
    <property type="match status" value="1"/>
</dbReference>
<keyword evidence="6" id="KW-0106">Calcium</keyword>
<evidence type="ECO:0000256" key="1">
    <source>
        <dbReference type="ARBA" id="ARBA00006249"/>
    </source>
</evidence>
<evidence type="ECO:0000256" key="6">
    <source>
        <dbReference type="ARBA" id="ARBA00022837"/>
    </source>
</evidence>
<evidence type="ECO:0000256" key="5">
    <source>
        <dbReference type="ARBA" id="ARBA00022801"/>
    </source>
</evidence>
<dbReference type="Proteomes" id="UP001500518">
    <property type="component" value="Unassembled WGS sequence"/>
</dbReference>
<dbReference type="EMBL" id="BAABHV010000002">
    <property type="protein sequence ID" value="GAA5047611.1"/>
    <property type="molecule type" value="Genomic_DNA"/>
</dbReference>